<dbReference type="InterPro" id="IPR026574">
    <property type="entry name" value="Modulator_MzrA"/>
</dbReference>
<feature type="domain" description="SecD export protein N-terminal TM" evidence="7">
    <location>
        <begin position="15"/>
        <end position="104"/>
    </location>
</feature>
<dbReference type="RefSeq" id="WP_023480845.1">
    <property type="nucleotide sequence ID" value="NZ_CP019445.1"/>
</dbReference>
<comment type="subunit">
    <text evidence="6">Interacts with EnvZ.</text>
</comment>
<evidence type="ECO:0000256" key="3">
    <source>
        <dbReference type="ARBA" id="ARBA00022692"/>
    </source>
</evidence>
<feature type="transmembrane region" description="Helical" evidence="6">
    <location>
        <begin position="7"/>
        <end position="31"/>
    </location>
</feature>
<dbReference type="NCBIfam" id="NF007915">
    <property type="entry name" value="PRK10629.1"/>
    <property type="match status" value="1"/>
</dbReference>
<dbReference type="AlphaFoldDB" id="A0A807LDZ5"/>
<proteinExistence type="inferred from homology"/>
<evidence type="ECO:0000256" key="6">
    <source>
        <dbReference type="HAMAP-Rule" id="MF_00904"/>
    </source>
</evidence>
<evidence type="ECO:0000256" key="2">
    <source>
        <dbReference type="ARBA" id="ARBA00022519"/>
    </source>
</evidence>
<evidence type="ECO:0000313" key="9">
    <source>
        <dbReference type="Proteomes" id="UP000187148"/>
    </source>
</evidence>
<dbReference type="GO" id="GO:0019901">
    <property type="term" value="F:protein kinase binding"/>
    <property type="evidence" value="ECO:0007669"/>
    <property type="project" value="UniProtKB-UniRule"/>
</dbReference>
<dbReference type="Gene3D" id="3.30.70.260">
    <property type="match status" value="1"/>
</dbReference>
<gene>
    <name evidence="6" type="primary">mzrA</name>
    <name evidence="8" type="ORF">BWI95_07010</name>
</gene>
<dbReference type="EMBL" id="CP019445">
    <property type="protein sequence ID" value="APZ04826.1"/>
    <property type="molecule type" value="Genomic_DNA"/>
</dbReference>
<evidence type="ECO:0000256" key="1">
    <source>
        <dbReference type="ARBA" id="ARBA00022475"/>
    </source>
</evidence>
<dbReference type="GeneID" id="77482127"/>
<dbReference type="GO" id="GO:0005886">
    <property type="term" value="C:plasma membrane"/>
    <property type="evidence" value="ECO:0007669"/>
    <property type="project" value="UniProtKB-SubCell"/>
</dbReference>
<dbReference type="KEGG" id="kco:BWI95_07010"/>
<keyword evidence="1 6" id="KW-1003">Cell membrane</keyword>
<evidence type="ECO:0000256" key="5">
    <source>
        <dbReference type="ARBA" id="ARBA00023136"/>
    </source>
</evidence>
<dbReference type="InterPro" id="IPR027398">
    <property type="entry name" value="SecD-TM"/>
</dbReference>
<evidence type="ECO:0000259" key="7">
    <source>
        <dbReference type="Pfam" id="PF13721"/>
    </source>
</evidence>
<evidence type="ECO:0000313" key="8">
    <source>
        <dbReference type="EMBL" id="APZ04826.1"/>
    </source>
</evidence>
<keyword evidence="9" id="KW-1185">Reference proteome</keyword>
<comment type="similarity">
    <text evidence="6">Belongs to the MzrA family.</text>
</comment>
<dbReference type="Proteomes" id="UP000187148">
    <property type="component" value="Chromosome"/>
</dbReference>
<name>A0A807LDZ5_9ENTR</name>
<keyword evidence="2 6" id="KW-0997">Cell inner membrane</keyword>
<keyword evidence="3 6" id="KW-0812">Transmembrane</keyword>
<comment type="subcellular location">
    <subcellularLocation>
        <location evidence="6">Cell inner membrane</location>
        <topology evidence="6">Single-pass membrane protein</topology>
    </subcellularLocation>
</comment>
<keyword evidence="5 6" id="KW-0472">Membrane</keyword>
<accession>A0A807LDZ5</accession>
<protein>
    <recommendedName>
        <fullName evidence="6">Modulator protein MzrA</fullName>
    </recommendedName>
</protein>
<reference evidence="8 9" key="1">
    <citation type="submission" date="2017-01" db="EMBL/GenBank/DDBJ databases">
        <authorList>
            <person name="Cao J.-M."/>
        </authorList>
    </citation>
    <scope>NUCLEOTIDE SEQUENCE [LARGE SCALE GENOMIC DNA]</scope>
    <source>
        <strain evidence="8 9">888-76</strain>
    </source>
</reference>
<keyword evidence="4 6" id="KW-1133">Transmembrane helix</keyword>
<comment type="function">
    <text evidence="6">Modulates the activity of the EnvZ/OmpR two-component regulatory system, probably by directly modulating EnvZ enzymatic activity and increasing stability of phosphorylated OmpR.</text>
</comment>
<dbReference type="Pfam" id="PF13721">
    <property type="entry name" value="SecD-TM1"/>
    <property type="match status" value="1"/>
</dbReference>
<dbReference type="HAMAP" id="MF_00904">
    <property type="entry name" value="Modulator_MzrA"/>
    <property type="match status" value="1"/>
</dbReference>
<sequence length="128" mass="14343">MELRAPFLRWVFTSLTAAALFCVLFLAWTAVQNRESTLAIRPLTQNITVPDGFSIWHHLDANGIHFKSITPQDDTLLIKFDSSEQSAAAKAVLDRTLPQGYVIAAQDDADTQTSAWLNRLRNSTHRFG</sequence>
<organism evidence="8 9">
    <name type="scientific">Kosakonia cowanii JCM 10956 = DSM 18146</name>
    <dbReference type="NCBI Taxonomy" id="1300165"/>
    <lineage>
        <taxon>Bacteria</taxon>
        <taxon>Pseudomonadati</taxon>
        <taxon>Pseudomonadota</taxon>
        <taxon>Gammaproteobacteria</taxon>
        <taxon>Enterobacterales</taxon>
        <taxon>Enterobacteriaceae</taxon>
        <taxon>Kosakonia</taxon>
    </lineage>
</organism>
<evidence type="ECO:0000256" key="4">
    <source>
        <dbReference type="ARBA" id="ARBA00022989"/>
    </source>
</evidence>